<keyword evidence="4" id="KW-1185">Reference proteome</keyword>
<feature type="compositionally biased region" description="Polar residues" evidence="1">
    <location>
        <begin position="136"/>
        <end position="161"/>
    </location>
</feature>
<feature type="compositionally biased region" description="Polar residues" evidence="1">
    <location>
        <begin position="207"/>
        <end position="272"/>
    </location>
</feature>
<feature type="region of interest" description="Disordered" evidence="1">
    <location>
        <begin position="136"/>
        <end position="179"/>
    </location>
</feature>
<sequence length="320" mass="35477">MGGKNRKQVHAYNLDEIERLRRSVALPPKLKCNMCLKNYNAANFSEKQKTDVRWQISMAGRITTNPKCFGCAGGQLVEIECSYCHKTKGLEDFAKAQRRRSDDAQCYACTEIQLAREAVERHERLYEEPGKAFINTESSSGRVPEYWSSTNSTRDTESSNGEWVDTESIDGGRRGQEEGGINLSEHFQQAMSVSGEVSDTLIDSEFTHPTNNAQPGTSSQVTGTRSWHTDTQTASGARSTTTNSYGRPSTRSVPGSAHSFDSSIAERSQSASDEIETRNGFARVRAFRPPPQLQQEDEFSGDENSDSSEEDNDSDDDAVI</sequence>
<dbReference type="InterPro" id="IPR024630">
    <property type="entry name" value="Stc1"/>
</dbReference>
<name>A0A9P4X1Q9_9PLEO</name>
<comment type="caution">
    <text evidence="3">The sequence shown here is derived from an EMBL/GenBank/DDBJ whole genome shotgun (WGS) entry which is preliminary data.</text>
</comment>
<protein>
    <recommendedName>
        <fullName evidence="2">Stc1 domain-containing protein</fullName>
    </recommendedName>
</protein>
<feature type="region of interest" description="Disordered" evidence="1">
    <location>
        <begin position="205"/>
        <end position="320"/>
    </location>
</feature>
<evidence type="ECO:0000259" key="2">
    <source>
        <dbReference type="Pfam" id="PF12898"/>
    </source>
</evidence>
<dbReference type="AlphaFoldDB" id="A0A9P4X1Q9"/>
<feature type="compositionally biased region" description="Acidic residues" evidence="1">
    <location>
        <begin position="295"/>
        <end position="320"/>
    </location>
</feature>
<accession>A0A9P4X1Q9</accession>
<dbReference type="EMBL" id="SWKV01000001">
    <property type="protein sequence ID" value="KAF3048160.1"/>
    <property type="molecule type" value="Genomic_DNA"/>
</dbReference>
<evidence type="ECO:0000313" key="4">
    <source>
        <dbReference type="Proteomes" id="UP000758155"/>
    </source>
</evidence>
<dbReference type="Pfam" id="PF12898">
    <property type="entry name" value="Stc1"/>
    <property type="match status" value="1"/>
</dbReference>
<evidence type="ECO:0000256" key="1">
    <source>
        <dbReference type="SAM" id="MobiDB-lite"/>
    </source>
</evidence>
<dbReference type="OrthoDB" id="3514033at2759"/>
<reference evidence="3" key="1">
    <citation type="submission" date="2019-04" db="EMBL/GenBank/DDBJ databases">
        <title>Sequencing of skin fungus with MAO and IRED activity.</title>
        <authorList>
            <person name="Marsaioli A.J."/>
            <person name="Bonatto J.M.C."/>
            <person name="Reis Junior O."/>
        </authorList>
    </citation>
    <scope>NUCLEOTIDE SEQUENCE</scope>
    <source>
        <strain evidence="3">28M1</strain>
    </source>
</reference>
<feature type="domain" description="Stc1" evidence="2">
    <location>
        <begin position="31"/>
        <end position="111"/>
    </location>
</feature>
<gene>
    <name evidence="3" type="ORF">E8E12_010931</name>
</gene>
<evidence type="ECO:0000313" key="3">
    <source>
        <dbReference type="EMBL" id="KAF3048160.1"/>
    </source>
</evidence>
<proteinExistence type="predicted"/>
<dbReference type="Proteomes" id="UP000758155">
    <property type="component" value="Unassembled WGS sequence"/>
</dbReference>
<organism evidence="3 4">
    <name type="scientific">Didymella heteroderae</name>
    <dbReference type="NCBI Taxonomy" id="1769908"/>
    <lineage>
        <taxon>Eukaryota</taxon>
        <taxon>Fungi</taxon>
        <taxon>Dikarya</taxon>
        <taxon>Ascomycota</taxon>
        <taxon>Pezizomycotina</taxon>
        <taxon>Dothideomycetes</taxon>
        <taxon>Pleosporomycetidae</taxon>
        <taxon>Pleosporales</taxon>
        <taxon>Pleosporineae</taxon>
        <taxon>Didymellaceae</taxon>
        <taxon>Didymella</taxon>
    </lineage>
</organism>